<organism evidence="3 4">
    <name type="scientific">Ramularia collo-cygni</name>
    <dbReference type="NCBI Taxonomy" id="112498"/>
    <lineage>
        <taxon>Eukaryota</taxon>
        <taxon>Fungi</taxon>
        <taxon>Dikarya</taxon>
        <taxon>Ascomycota</taxon>
        <taxon>Pezizomycotina</taxon>
        <taxon>Dothideomycetes</taxon>
        <taxon>Dothideomycetidae</taxon>
        <taxon>Mycosphaerellales</taxon>
        <taxon>Mycosphaerellaceae</taxon>
        <taxon>Ramularia</taxon>
    </lineage>
</organism>
<dbReference type="OrthoDB" id="3650046at2759"/>
<feature type="compositionally biased region" description="Basic and acidic residues" evidence="1">
    <location>
        <begin position="1"/>
        <end position="10"/>
    </location>
</feature>
<feature type="compositionally biased region" description="Pro residues" evidence="1">
    <location>
        <begin position="233"/>
        <end position="244"/>
    </location>
</feature>
<feature type="transmembrane region" description="Helical" evidence="2">
    <location>
        <begin position="75"/>
        <end position="98"/>
    </location>
</feature>
<dbReference type="STRING" id="112498.A0A2D3VCD9"/>
<dbReference type="Proteomes" id="UP000225277">
    <property type="component" value="Unassembled WGS sequence"/>
</dbReference>
<keyword evidence="2" id="KW-1133">Transmembrane helix</keyword>
<feature type="compositionally biased region" description="Low complexity" evidence="1">
    <location>
        <begin position="165"/>
        <end position="176"/>
    </location>
</feature>
<accession>A0A2D3VCD9</accession>
<evidence type="ECO:0000313" key="4">
    <source>
        <dbReference type="Proteomes" id="UP000225277"/>
    </source>
</evidence>
<feature type="region of interest" description="Disordered" evidence="1">
    <location>
        <begin position="159"/>
        <end position="178"/>
    </location>
</feature>
<evidence type="ECO:0000313" key="3">
    <source>
        <dbReference type="EMBL" id="CZT24670.1"/>
    </source>
</evidence>
<feature type="region of interest" description="Disordered" evidence="1">
    <location>
        <begin position="41"/>
        <end position="60"/>
    </location>
</feature>
<dbReference type="RefSeq" id="XP_023631394.1">
    <property type="nucleotide sequence ID" value="XM_023775626.1"/>
</dbReference>
<name>A0A2D3VCD9_9PEZI</name>
<dbReference type="GeneID" id="35605441"/>
<dbReference type="AlphaFoldDB" id="A0A2D3VCD9"/>
<feature type="region of interest" description="Disordered" evidence="1">
    <location>
        <begin position="1"/>
        <end position="21"/>
    </location>
</feature>
<sequence length="287" mass="29976">MSGSDMEKGAGVHSPQQPRAAVVFPRDSFLPTYEEHLNTELRNFPDAAPQARPQPFDRIEEPATKRKALLRRRSWWSAISTVLFLVISAVIGSAVFLYRSTHLKDSGTKHVSETSMPMPAREAATVTFFPTTVTITVPKTTVYVTAPVPATSTSTRIVTVQPSSTTTTEADLLPTTGEPSLITFSTEATSVASFSTSSTSTSSTSASSTSTSSTSTSSTSTSNTSASSSSETTPPPPPPPPPPSTESTTLVSVTTATATPTTSSIPPPPTRSGREPGFCGVVGEACA</sequence>
<dbReference type="EMBL" id="FJUY01000022">
    <property type="protein sequence ID" value="CZT24670.1"/>
    <property type="molecule type" value="Genomic_DNA"/>
</dbReference>
<feature type="region of interest" description="Disordered" evidence="1">
    <location>
        <begin position="194"/>
        <end position="277"/>
    </location>
</feature>
<keyword evidence="4" id="KW-1185">Reference proteome</keyword>
<feature type="compositionally biased region" description="Low complexity" evidence="1">
    <location>
        <begin position="194"/>
        <end position="232"/>
    </location>
</feature>
<evidence type="ECO:0000256" key="2">
    <source>
        <dbReference type="SAM" id="Phobius"/>
    </source>
</evidence>
<feature type="compositionally biased region" description="Low complexity" evidence="1">
    <location>
        <begin position="245"/>
        <end position="264"/>
    </location>
</feature>
<keyword evidence="2" id="KW-0812">Transmembrane</keyword>
<reference evidence="3 4" key="1">
    <citation type="submission" date="2016-03" db="EMBL/GenBank/DDBJ databases">
        <authorList>
            <person name="Ploux O."/>
        </authorList>
    </citation>
    <scope>NUCLEOTIDE SEQUENCE [LARGE SCALE GENOMIC DNA]</scope>
    <source>
        <strain evidence="3 4">URUG2</strain>
    </source>
</reference>
<protein>
    <submittedName>
        <fullName evidence="3">Uncharacterized protein</fullName>
    </submittedName>
</protein>
<keyword evidence="2" id="KW-0472">Membrane</keyword>
<evidence type="ECO:0000256" key="1">
    <source>
        <dbReference type="SAM" id="MobiDB-lite"/>
    </source>
</evidence>
<gene>
    <name evidence="3" type="ORF">RCC_10396</name>
</gene>
<proteinExistence type="predicted"/>